<sequence length="431" mass="48654">MRRSCHKPLRLFDFWQSNQGRREETYRIYERLQYIGCIQDSQQTSQPQIKPDPQDLQARPSVPDIPLYSQIQTSQGVYLDYISPKYSYRHQGSRGITHDPIGPPGAHSNWEGNSYARRISPAQFLSGTSVGSTPVRRHSSHGDRSKKSQRISIAYYSCRELKVRCNSERPYKNYERKHIEISSRSQDLSDPAPSIVGQTWHLESRRSKIIEKKGSDIANAIPELKAFEPVGHKRKRSASAASQLSIEQALFLLILTLAGKFDATSPSAQSVQKPCLGACLEENTFSEPGLKYFAAATDIIARHTSGTSLCHMQAFLLKGIYHGQWARDSKCATSLLEAANALQIFLLQYLLKLSAGCPTNGVIHSLNSVNILTLLTQRYTSKDFERGLYKEYQPDEVYLKSPWAIRLKAKFVAAIAFAARHFLMVILNQED</sequence>
<evidence type="ECO:0000256" key="1">
    <source>
        <dbReference type="SAM" id="MobiDB-lite"/>
    </source>
</evidence>
<organism evidence="2 3">
    <name type="scientific">Rhynchosporium secalis</name>
    <name type="common">Barley scald fungus</name>
    <dbReference type="NCBI Taxonomy" id="38038"/>
    <lineage>
        <taxon>Eukaryota</taxon>
        <taxon>Fungi</taxon>
        <taxon>Dikarya</taxon>
        <taxon>Ascomycota</taxon>
        <taxon>Pezizomycotina</taxon>
        <taxon>Leotiomycetes</taxon>
        <taxon>Helotiales</taxon>
        <taxon>Ploettnerulaceae</taxon>
        <taxon>Rhynchosporium</taxon>
    </lineage>
</organism>
<dbReference type="AlphaFoldDB" id="A0A1E1MWJ4"/>
<reference evidence="3" key="1">
    <citation type="submission" date="2016-03" db="EMBL/GenBank/DDBJ databases">
        <authorList>
            <person name="Guldener U."/>
        </authorList>
    </citation>
    <scope>NUCLEOTIDE SEQUENCE [LARGE SCALE GENOMIC DNA]</scope>
</reference>
<evidence type="ECO:0000313" key="3">
    <source>
        <dbReference type="Proteomes" id="UP000177625"/>
    </source>
</evidence>
<dbReference type="EMBL" id="FJVC01000776">
    <property type="protein sequence ID" value="CZT53446.1"/>
    <property type="molecule type" value="Genomic_DNA"/>
</dbReference>
<dbReference type="PANTHER" id="PTHR47785:SF4">
    <property type="entry name" value="ZN(II)2CYS6 TRANSCRIPTION FACTOR (EUROFUNG)"/>
    <property type="match status" value="1"/>
</dbReference>
<protein>
    <recommendedName>
        <fullName evidence="4">Transcription factor domain-containing protein</fullName>
    </recommendedName>
</protein>
<name>A0A1E1MWJ4_RHYSE</name>
<feature type="region of interest" description="Disordered" evidence="1">
    <location>
        <begin position="126"/>
        <end position="148"/>
    </location>
</feature>
<accession>A0A1E1MWJ4</accession>
<dbReference type="PANTHER" id="PTHR47785">
    <property type="entry name" value="ZN(II)2CYS6 TRANSCRIPTION FACTOR (EUROFUNG)-RELATED-RELATED"/>
    <property type="match status" value="1"/>
</dbReference>
<dbReference type="Proteomes" id="UP000177625">
    <property type="component" value="Unassembled WGS sequence"/>
</dbReference>
<evidence type="ECO:0000313" key="2">
    <source>
        <dbReference type="EMBL" id="CZT53446.1"/>
    </source>
</evidence>
<dbReference type="InterPro" id="IPR053181">
    <property type="entry name" value="EcdB-like_regulator"/>
</dbReference>
<evidence type="ECO:0008006" key="4">
    <source>
        <dbReference type="Google" id="ProtNLM"/>
    </source>
</evidence>
<keyword evidence="3" id="KW-1185">Reference proteome</keyword>
<gene>
    <name evidence="2" type="ORF">RSE6_15015</name>
</gene>
<proteinExistence type="predicted"/>